<dbReference type="EC" id="2.7.7.65" evidence="3"/>
<dbReference type="Pfam" id="PF01814">
    <property type="entry name" value="Hemerythrin"/>
    <property type="match status" value="1"/>
</dbReference>
<dbReference type="Proteomes" id="UP000235330">
    <property type="component" value="Unassembled WGS sequence"/>
</dbReference>
<keyword evidence="4" id="KW-0479">Metal-binding</keyword>
<protein>
    <recommendedName>
        <fullName evidence="3">diguanylate cyclase</fullName>
        <ecNumber evidence="3">2.7.7.65</ecNumber>
    </recommendedName>
</protein>
<dbReference type="CDD" id="cd01949">
    <property type="entry name" value="GGDEF"/>
    <property type="match status" value="1"/>
</dbReference>
<evidence type="ECO:0000256" key="3">
    <source>
        <dbReference type="ARBA" id="ARBA00012528"/>
    </source>
</evidence>
<dbReference type="SMART" id="SM00267">
    <property type="entry name" value="GGDEF"/>
    <property type="match status" value="1"/>
</dbReference>
<dbReference type="PROSITE" id="PS50887">
    <property type="entry name" value="GGDEF"/>
    <property type="match status" value="1"/>
</dbReference>
<evidence type="ECO:0000256" key="2">
    <source>
        <dbReference type="ARBA" id="ARBA00010587"/>
    </source>
</evidence>
<dbReference type="InterPro" id="IPR000160">
    <property type="entry name" value="GGDEF_dom"/>
</dbReference>
<evidence type="ECO:0000256" key="4">
    <source>
        <dbReference type="ARBA" id="ARBA00022723"/>
    </source>
</evidence>
<keyword evidence="5" id="KW-0408">Iron</keyword>
<comment type="catalytic activity">
    <reaction evidence="6">
        <text>2 GTP = 3',3'-c-di-GMP + 2 diphosphate</text>
        <dbReference type="Rhea" id="RHEA:24898"/>
        <dbReference type="ChEBI" id="CHEBI:33019"/>
        <dbReference type="ChEBI" id="CHEBI:37565"/>
        <dbReference type="ChEBI" id="CHEBI:58805"/>
        <dbReference type="EC" id="2.7.7.65"/>
    </reaction>
</comment>
<name>A0A2N7FAM4_VIBSP</name>
<dbReference type="GO" id="GO:0046872">
    <property type="term" value="F:metal ion binding"/>
    <property type="evidence" value="ECO:0007669"/>
    <property type="project" value="UniProtKB-KW"/>
</dbReference>
<accession>A0A2N7FAM4</accession>
<feature type="coiled-coil region" evidence="7">
    <location>
        <begin position="181"/>
        <end position="208"/>
    </location>
</feature>
<evidence type="ECO:0000313" key="10">
    <source>
        <dbReference type="Proteomes" id="UP000235330"/>
    </source>
</evidence>
<dbReference type="GO" id="GO:0005886">
    <property type="term" value="C:plasma membrane"/>
    <property type="evidence" value="ECO:0007669"/>
    <property type="project" value="TreeGrafter"/>
</dbReference>
<dbReference type="InterPro" id="IPR043128">
    <property type="entry name" value="Rev_trsase/Diguanyl_cyclase"/>
</dbReference>
<dbReference type="AlphaFoldDB" id="A0A2N7FAM4"/>
<dbReference type="GO" id="GO:1902201">
    <property type="term" value="P:negative regulation of bacterial-type flagellum-dependent cell motility"/>
    <property type="evidence" value="ECO:0007669"/>
    <property type="project" value="TreeGrafter"/>
</dbReference>
<dbReference type="OrthoDB" id="9813903at2"/>
<evidence type="ECO:0000256" key="5">
    <source>
        <dbReference type="ARBA" id="ARBA00023004"/>
    </source>
</evidence>
<dbReference type="InterPro" id="IPR035938">
    <property type="entry name" value="Hemerythrin-like_sf"/>
</dbReference>
<organism evidence="9 10">
    <name type="scientific">Vibrio splendidus</name>
    <dbReference type="NCBI Taxonomy" id="29497"/>
    <lineage>
        <taxon>Bacteria</taxon>
        <taxon>Pseudomonadati</taxon>
        <taxon>Pseudomonadota</taxon>
        <taxon>Gammaproteobacteria</taxon>
        <taxon>Vibrionales</taxon>
        <taxon>Vibrionaceae</taxon>
        <taxon>Vibrio</taxon>
    </lineage>
</organism>
<gene>
    <name evidence="9" type="ORF">BCU17_20535</name>
</gene>
<comment type="similarity">
    <text evidence="2">Belongs to the hemerythrin family.</text>
</comment>
<evidence type="ECO:0000259" key="8">
    <source>
        <dbReference type="PROSITE" id="PS50887"/>
    </source>
</evidence>
<dbReference type="PROSITE" id="PS00550">
    <property type="entry name" value="HEMERYTHRINS"/>
    <property type="match status" value="1"/>
</dbReference>
<dbReference type="FunFam" id="3.30.70.270:FF:000001">
    <property type="entry name" value="Diguanylate cyclase domain protein"/>
    <property type="match status" value="1"/>
</dbReference>
<reference evidence="10" key="1">
    <citation type="submission" date="2016-07" db="EMBL/GenBank/DDBJ databases">
        <title>Nontailed viruses are major unrecognized killers of bacteria in the ocean.</title>
        <authorList>
            <person name="Kauffman K."/>
            <person name="Hussain F."/>
            <person name="Yang J."/>
            <person name="Arevalo P."/>
            <person name="Brown J."/>
            <person name="Cutler M."/>
            <person name="Kelly L."/>
            <person name="Polz M.F."/>
        </authorList>
    </citation>
    <scope>NUCLEOTIDE SEQUENCE [LARGE SCALE GENOMIC DNA]</scope>
    <source>
        <strain evidence="10">10N.261.55.E11</strain>
    </source>
</reference>
<dbReference type="RefSeq" id="WP_076677761.1">
    <property type="nucleotide sequence ID" value="NZ_CAWMVP010000020.1"/>
</dbReference>
<dbReference type="PANTHER" id="PTHR45138:SF9">
    <property type="entry name" value="DIGUANYLATE CYCLASE DGCM-RELATED"/>
    <property type="match status" value="1"/>
</dbReference>
<evidence type="ECO:0000256" key="1">
    <source>
        <dbReference type="ARBA" id="ARBA00001946"/>
    </source>
</evidence>
<dbReference type="GO" id="GO:0043709">
    <property type="term" value="P:cell adhesion involved in single-species biofilm formation"/>
    <property type="evidence" value="ECO:0007669"/>
    <property type="project" value="TreeGrafter"/>
</dbReference>
<keyword evidence="7" id="KW-0175">Coiled coil</keyword>
<dbReference type="Pfam" id="PF00990">
    <property type="entry name" value="GGDEF"/>
    <property type="match status" value="1"/>
</dbReference>
<dbReference type="NCBIfam" id="TIGR00254">
    <property type="entry name" value="GGDEF"/>
    <property type="match status" value="1"/>
</dbReference>
<dbReference type="NCBIfam" id="TIGR02481">
    <property type="entry name" value="hemeryth_dom"/>
    <property type="match status" value="1"/>
</dbReference>
<dbReference type="CDD" id="cd12107">
    <property type="entry name" value="Hemerythrin"/>
    <property type="match status" value="1"/>
</dbReference>
<evidence type="ECO:0000313" key="9">
    <source>
        <dbReference type="EMBL" id="PMJ65244.1"/>
    </source>
</evidence>
<evidence type="ECO:0000256" key="7">
    <source>
        <dbReference type="SAM" id="Coils"/>
    </source>
</evidence>
<proteinExistence type="inferred from homology"/>
<sequence length="390" mass="44300">MNSFTWDMNFETGIGVVDDQHQYLVGFINHYGNLLSENTISIDDINVALIELTRYAEFHFEEEESLMRARNVYGLHIEEHIKVHRMFMRDIYSMQAFILEDDQSSARQLLDFLIHWLAYHILGIDQNMARQMAAIEEGATPRQAYEAEEKQKDSSTVPLLAALNGLFEQVSERNKQLLRFNQLLEEKVEERTAELKRANKKLEELSLTDSLTTLPNRRCAFKQLAVHWQDSKEFGTPLVCIMIDADHFKRINDTCGHDAGDLVLQTLSRELKNTFRNDDIVCRLGGDEFLVICPNTDLQGGMHIAEATRQKVSELQVETGNQVWNGSISVGVAELTQELGSINELVKAADESVYLAKNAGKNSVCSIQISNSVHLKSRAQFHSDLEHGSL</sequence>
<evidence type="ECO:0000256" key="6">
    <source>
        <dbReference type="ARBA" id="ARBA00034247"/>
    </source>
</evidence>
<dbReference type="InterPro" id="IPR016131">
    <property type="entry name" value="Haemerythrin_Fe_BS"/>
</dbReference>
<dbReference type="Gene3D" id="1.20.120.50">
    <property type="entry name" value="Hemerythrin-like"/>
    <property type="match status" value="1"/>
</dbReference>
<dbReference type="InterPro" id="IPR012827">
    <property type="entry name" value="Hemerythrin_metal-bd"/>
</dbReference>
<comment type="cofactor">
    <cofactor evidence="1">
        <name>Mg(2+)</name>
        <dbReference type="ChEBI" id="CHEBI:18420"/>
    </cofactor>
</comment>
<dbReference type="SUPFAM" id="SSF47188">
    <property type="entry name" value="Hemerythrin-like"/>
    <property type="match status" value="1"/>
</dbReference>
<dbReference type="GO" id="GO:0052621">
    <property type="term" value="F:diguanylate cyclase activity"/>
    <property type="evidence" value="ECO:0007669"/>
    <property type="project" value="UniProtKB-EC"/>
</dbReference>
<dbReference type="SUPFAM" id="SSF55073">
    <property type="entry name" value="Nucleotide cyclase"/>
    <property type="match status" value="1"/>
</dbReference>
<dbReference type="Gene3D" id="3.30.70.270">
    <property type="match status" value="1"/>
</dbReference>
<dbReference type="InterPro" id="IPR029787">
    <property type="entry name" value="Nucleotide_cyclase"/>
</dbReference>
<feature type="domain" description="GGDEF" evidence="8">
    <location>
        <begin position="236"/>
        <end position="369"/>
    </location>
</feature>
<dbReference type="PANTHER" id="PTHR45138">
    <property type="entry name" value="REGULATORY COMPONENTS OF SENSORY TRANSDUCTION SYSTEM"/>
    <property type="match status" value="1"/>
</dbReference>
<dbReference type="EMBL" id="MCWU01000028">
    <property type="protein sequence ID" value="PMJ65244.1"/>
    <property type="molecule type" value="Genomic_DNA"/>
</dbReference>
<comment type="caution">
    <text evidence="9">The sequence shown here is derived from an EMBL/GenBank/DDBJ whole genome shotgun (WGS) entry which is preliminary data.</text>
</comment>
<dbReference type="InterPro" id="IPR050469">
    <property type="entry name" value="Diguanylate_Cyclase"/>
</dbReference>
<dbReference type="InterPro" id="IPR012312">
    <property type="entry name" value="Hemerythrin-like"/>
</dbReference>